<feature type="compositionally biased region" description="Basic and acidic residues" evidence="1">
    <location>
        <begin position="59"/>
        <end position="70"/>
    </location>
</feature>
<evidence type="ECO:0008006" key="5">
    <source>
        <dbReference type="Google" id="ProtNLM"/>
    </source>
</evidence>
<keyword evidence="4" id="KW-1185">Reference proteome</keyword>
<feature type="signal peptide" evidence="2">
    <location>
        <begin position="1"/>
        <end position="25"/>
    </location>
</feature>
<feature type="region of interest" description="Disordered" evidence="1">
    <location>
        <begin position="31"/>
        <end position="70"/>
    </location>
</feature>
<protein>
    <recommendedName>
        <fullName evidence="5">DUF680 domain-containing protein</fullName>
    </recommendedName>
</protein>
<feature type="chain" id="PRO_5020485994" description="DUF680 domain-containing protein" evidence="2">
    <location>
        <begin position="26"/>
        <end position="70"/>
    </location>
</feature>
<sequence length="70" mass="7096">MTRFKIIPAALAFGLLATAAMPAMAVSIRHSNRAGGDPEAASAPTGHAAPPADTTQAHALDKLHDNGSVH</sequence>
<dbReference type="AlphaFoldDB" id="A0A4Q2RDZ4"/>
<accession>A0A4Q2RDZ4</accession>
<comment type="caution">
    <text evidence="3">The sequence shown here is derived from an EMBL/GenBank/DDBJ whole genome shotgun (WGS) entry which is preliminary data.</text>
</comment>
<reference evidence="3 4" key="1">
    <citation type="submission" date="2018-09" db="EMBL/GenBank/DDBJ databases">
        <authorList>
            <person name="Grouzdev D.S."/>
            <person name="Krutkina M.S."/>
        </authorList>
    </citation>
    <scope>NUCLEOTIDE SEQUENCE [LARGE SCALE GENOMIC DNA]</scope>
    <source>
        <strain evidence="3 4">RmlP001</strain>
    </source>
</reference>
<dbReference type="RefSeq" id="WP_129219475.1">
    <property type="nucleotide sequence ID" value="NZ_QYBC01000009.1"/>
</dbReference>
<proteinExistence type="predicted"/>
<gene>
    <name evidence="3" type="ORF">D3272_12280</name>
</gene>
<organism evidence="3 4">
    <name type="scientific">Lichenibacterium ramalinae</name>
    <dbReference type="NCBI Taxonomy" id="2316527"/>
    <lineage>
        <taxon>Bacteria</taxon>
        <taxon>Pseudomonadati</taxon>
        <taxon>Pseudomonadota</taxon>
        <taxon>Alphaproteobacteria</taxon>
        <taxon>Hyphomicrobiales</taxon>
        <taxon>Lichenihabitantaceae</taxon>
        <taxon>Lichenibacterium</taxon>
    </lineage>
</organism>
<evidence type="ECO:0000313" key="3">
    <source>
        <dbReference type="EMBL" id="RYB04714.1"/>
    </source>
</evidence>
<name>A0A4Q2RDZ4_9HYPH</name>
<evidence type="ECO:0000256" key="2">
    <source>
        <dbReference type="SAM" id="SignalP"/>
    </source>
</evidence>
<evidence type="ECO:0000256" key="1">
    <source>
        <dbReference type="SAM" id="MobiDB-lite"/>
    </source>
</evidence>
<dbReference type="EMBL" id="QYBC01000009">
    <property type="protein sequence ID" value="RYB04714.1"/>
    <property type="molecule type" value="Genomic_DNA"/>
</dbReference>
<keyword evidence="2" id="KW-0732">Signal</keyword>
<dbReference type="Proteomes" id="UP000289411">
    <property type="component" value="Unassembled WGS sequence"/>
</dbReference>
<reference evidence="3 4" key="2">
    <citation type="submission" date="2019-02" db="EMBL/GenBank/DDBJ databases">
        <title>'Lichenibacterium ramalinii' gen. nov. sp. nov., 'Lichenibacterium minor' gen. nov. sp. nov.</title>
        <authorList>
            <person name="Pankratov T."/>
        </authorList>
    </citation>
    <scope>NUCLEOTIDE SEQUENCE [LARGE SCALE GENOMIC DNA]</scope>
    <source>
        <strain evidence="3 4">RmlP001</strain>
    </source>
</reference>
<evidence type="ECO:0000313" key="4">
    <source>
        <dbReference type="Proteomes" id="UP000289411"/>
    </source>
</evidence>